<evidence type="ECO:0000256" key="1">
    <source>
        <dbReference type="ARBA" id="ARBA00022741"/>
    </source>
</evidence>
<dbReference type="PANTHER" id="PTHR46844:SF1">
    <property type="entry name" value="SLR5058 PROTEIN"/>
    <property type="match status" value="1"/>
</dbReference>
<keyword evidence="1" id="KW-0547">Nucleotide-binding</keyword>
<dbReference type="GO" id="GO:0005524">
    <property type="term" value="F:ATP binding"/>
    <property type="evidence" value="ECO:0007669"/>
    <property type="project" value="UniProtKB-KW"/>
</dbReference>
<keyword evidence="2" id="KW-0067">ATP-binding</keyword>
<dbReference type="InterPro" id="IPR027417">
    <property type="entry name" value="P-loop_NTPase"/>
</dbReference>
<name>A0A2B4R5V2_STYPI</name>
<dbReference type="Gene3D" id="3.40.50.300">
    <property type="entry name" value="P-loop containing nucleotide triphosphate hydrolases"/>
    <property type="match status" value="1"/>
</dbReference>
<dbReference type="EMBL" id="LSMT01001097">
    <property type="protein sequence ID" value="PFX13021.1"/>
    <property type="molecule type" value="Genomic_DNA"/>
</dbReference>
<accession>A0A2B4R5V2</accession>
<dbReference type="PANTHER" id="PTHR46844">
    <property type="entry name" value="SLR5058 PROTEIN"/>
    <property type="match status" value="1"/>
</dbReference>
<dbReference type="Pfam" id="PF18738">
    <property type="entry name" value="HEPN_DZIP3"/>
    <property type="match status" value="1"/>
</dbReference>
<evidence type="ECO:0000256" key="2">
    <source>
        <dbReference type="ARBA" id="ARBA00022840"/>
    </source>
</evidence>
<dbReference type="PROSITE" id="PS50837">
    <property type="entry name" value="NACHT"/>
    <property type="match status" value="1"/>
</dbReference>
<organism evidence="4 5">
    <name type="scientific">Stylophora pistillata</name>
    <name type="common">Smooth cauliflower coral</name>
    <dbReference type="NCBI Taxonomy" id="50429"/>
    <lineage>
        <taxon>Eukaryota</taxon>
        <taxon>Metazoa</taxon>
        <taxon>Cnidaria</taxon>
        <taxon>Anthozoa</taxon>
        <taxon>Hexacorallia</taxon>
        <taxon>Scleractinia</taxon>
        <taxon>Astrocoeniina</taxon>
        <taxon>Pocilloporidae</taxon>
        <taxon>Stylophora</taxon>
    </lineage>
</organism>
<dbReference type="OrthoDB" id="5978073at2759"/>
<dbReference type="InterPro" id="IPR001611">
    <property type="entry name" value="Leu-rich_rpt"/>
</dbReference>
<dbReference type="Pfam" id="PF05729">
    <property type="entry name" value="NACHT"/>
    <property type="match status" value="1"/>
</dbReference>
<dbReference type="SUPFAM" id="SSF52540">
    <property type="entry name" value="P-loop containing nucleoside triphosphate hydrolases"/>
    <property type="match status" value="1"/>
</dbReference>
<dbReference type="Proteomes" id="UP000225706">
    <property type="component" value="Unassembled WGS sequence"/>
</dbReference>
<evidence type="ECO:0000313" key="4">
    <source>
        <dbReference type="EMBL" id="PFX13021.1"/>
    </source>
</evidence>
<dbReference type="CDD" id="cd00116">
    <property type="entry name" value="LRR_RI"/>
    <property type="match status" value="1"/>
</dbReference>
<dbReference type="Gene3D" id="3.80.10.10">
    <property type="entry name" value="Ribonuclease Inhibitor"/>
    <property type="match status" value="5"/>
</dbReference>
<gene>
    <name evidence="4" type="primary">NLRC3</name>
    <name evidence="4" type="ORF">AWC38_SpisGene22939</name>
</gene>
<dbReference type="InterPro" id="IPR041249">
    <property type="entry name" value="HEPN_DZIP3"/>
</dbReference>
<dbReference type="SUPFAM" id="SSF52047">
    <property type="entry name" value="RNI-like"/>
    <property type="match status" value="2"/>
</dbReference>
<feature type="domain" description="NACHT" evidence="3">
    <location>
        <begin position="363"/>
        <end position="483"/>
    </location>
</feature>
<dbReference type="Pfam" id="PF13516">
    <property type="entry name" value="LRR_6"/>
    <property type="match status" value="10"/>
</dbReference>
<evidence type="ECO:0000259" key="3">
    <source>
        <dbReference type="PROSITE" id="PS50837"/>
    </source>
</evidence>
<proteinExistence type="predicted"/>
<protein>
    <submittedName>
        <fullName evidence="4">Protein NLRC3</fullName>
    </submittedName>
</protein>
<comment type="caution">
    <text evidence="4">The sequence shown here is derived from an EMBL/GenBank/DDBJ whole genome shotgun (WGS) entry which is preliminary data.</text>
</comment>
<sequence>MNFLSRIFCCDSPTGSFFLVIKQLDAQITTESLCTRYGKARLYFFDYFTQLYIYRAQKKTMATTAAPVSFSSTKETTNYARLCRLLVDVGCHVLRDTFDSIHPPSDLHKNLMTHHAKLQILQKKRVLNPTQWGNLYPPIRTSVSSKNFDITLLTVLLRNICSLSPPVTGWDALPPATDISTEADIARMKYYRNTVYAHADKASVDDAKFNGYWQDIRDALVRLGGLAYGVAIDDLKNECMDPLFEEHYRELLKEWKRDDDNTKEKLDEIHWMLEELMKASTSTSLPKDVDEPTELIKRIRQLYQTREGRHSPFPWCEEFNFDLNDIFTRPTIVRQGKTRRTAVELVTSITAVFKPHSGYSKPRTVLIEGEPGMGKTTYCQKIAYDWANGQETDPSFPKIKLVLLLKCHEMTGNIWEAIDDQLLPTDIEEDERENFFKYIRDNQSQVLLVLDGLDEAPPNLMKLFSGLVESRELSECHIILTSRQEGSVKISKFCDTLCKLEGFASETSHSYINHYFKDLEAQGQKLLSDIEQNIELGELIVNPLFTAMLCLVYEDLEGGLPLSKTQLYLEITECILKRFCQKQGLCHSNGNLIDVFKEQLGQLGRIALEALKRDMVHIEEGELTGTRRNSPLFEFLSVQSSSSKRRFHTCFRFSHKSFQEFFAGVYLSGQISKGETNFERLLANERGNLKVIEQVLLFTVGILGHKSGIDAVSLLKIITEKSNLSQKSCLPNFYLSFALKTIGECSTENSKLRSQMIHLFGTNLQLQYLIITDNSFPINLLLEALQVNSTMTYLHIDALFLEGHYIVSLANMLQVNKTLTTVFLPASCFVSGYSVQLLVDALMVNTTLLHLYLGGSAWGNDGARILVGYLKRNKTLSALHLNWSDIDDAGATALAEVLWTNTTLTVLDLCQNPGIGNPGAMSLCEALKVNKILDSLDLSGTGISDQGVHSLAGVLKTNTCSLASLSLSEIKISHQSFKSMAEVLRVNSTLKELEFQGNKVGVGGARLITKSLKVNTTLKILDLSRNNFKASCGRLLSDALKVNGTLECLILAENALGARGAQLLSEGFRVNTSLKHLDLVMKFCGPRPGTCSIIENSIGEEGADSIAETIRVNATLTHLLLSGNNIGDRGAKKVSEALKVNVSLKDLNLSYNCIFAAGADSIAETLKSNATVTDLDLTSNFIGDNGAQSLCEAFKTNTTLTALDVSNNNIHSAGAQAFVELQQHNNTLRRVVLTMNNIGGLGELGDQELDEVPMGSLSLSPFSLDFSQRFNNQGTLSLLLSEESLMLPRQ</sequence>
<dbReference type="InterPro" id="IPR032675">
    <property type="entry name" value="LRR_dom_sf"/>
</dbReference>
<reference evidence="5" key="1">
    <citation type="journal article" date="2017" name="bioRxiv">
        <title>Comparative analysis of the genomes of Stylophora pistillata and Acropora digitifera provides evidence for extensive differences between species of corals.</title>
        <authorList>
            <person name="Voolstra C.R."/>
            <person name="Li Y."/>
            <person name="Liew Y.J."/>
            <person name="Baumgarten S."/>
            <person name="Zoccola D."/>
            <person name="Flot J.-F."/>
            <person name="Tambutte S."/>
            <person name="Allemand D."/>
            <person name="Aranda M."/>
        </authorList>
    </citation>
    <scope>NUCLEOTIDE SEQUENCE [LARGE SCALE GENOMIC DNA]</scope>
</reference>
<evidence type="ECO:0000313" key="5">
    <source>
        <dbReference type="Proteomes" id="UP000225706"/>
    </source>
</evidence>
<keyword evidence="5" id="KW-1185">Reference proteome</keyword>
<dbReference type="SMART" id="SM00368">
    <property type="entry name" value="LRR_RI"/>
    <property type="match status" value="12"/>
</dbReference>
<dbReference type="InterPro" id="IPR007111">
    <property type="entry name" value="NACHT_NTPase"/>
</dbReference>